<proteinExistence type="predicted"/>
<accession>A0AAD8PSK8</accession>
<reference evidence="2" key="1">
    <citation type="submission" date="2021-06" db="EMBL/GenBank/DDBJ databases">
        <title>Comparative genomics, transcriptomics and evolutionary studies reveal genomic signatures of adaptation to plant cell wall in hemibiotrophic fungi.</title>
        <authorList>
            <consortium name="DOE Joint Genome Institute"/>
            <person name="Baroncelli R."/>
            <person name="Diaz J.F."/>
            <person name="Benocci T."/>
            <person name="Peng M."/>
            <person name="Battaglia E."/>
            <person name="Haridas S."/>
            <person name="Andreopoulos W."/>
            <person name="Labutti K."/>
            <person name="Pangilinan J."/>
            <person name="Floch G.L."/>
            <person name="Makela M.R."/>
            <person name="Henrissat B."/>
            <person name="Grigoriev I.V."/>
            <person name="Crouch J.A."/>
            <person name="De Vries R.P."/>
            <person name="Sukno S.A."/>
            <person name="Thon M.R."/>
        </authorList>
    </citation>
    <scope>NUCLEOTIDE SEQUENCE</scope>
    <source>
        <strain evidence="2">CBS 125086</strain>
    </source>
</reference>
<dbReference type="GeneID" id="85447033"/>
<evidence type="ECO:0000313" key="2">
    <source>
        <dbReference type="EMBL" id="KAK1579895.1"/>
    </source>
</evidence>
<evidence type="ECO:0008006" key="4">
    <source>
        <dbReference type="Google" id="ProtNLM"/>
    </source>
</evidence>
<keyword evidence="1" id="KW-0472">Membrane</keyword>
<name>A0AAD8PSK8_9PEZI</name>
<keyword evidence="1" id="KW-0812">Transmembrane</keyword>
<keyword evidence="3" id="KW-1185">Reference proteome</keyword>
<dbReference type="EMBL" id="JAHLJV010000061">
    <property type="protein sequence ID" value="KAK1579895.1"/>
    <property type="molecule type" value="Genomic_DNA"/>
</dbReference>
<sequence length="72" mass="8684">MTRRDETRREEWTRPCLKRQTTKTSLPTTTYIDCRCSRVRLRLLSFSLSLSLCLFWLAPSPDFYPRLLWKEG</sequence>
<dbReference type="AlphaFoldDB" id="A0AAD8PSK8"/>
<protein>
    <recommendedName>
        <fullName evidence="4">Transmembrane protein</fullName>
    </recommendedName>
</protein>
<feature type="transmembrane region" description="Helical" evidence="1">
    <location>
        <begin position="41"/>
        <end position="58"/>
    </location>
</feature>
<gene>
    <name evidence="2" type="ORF">LY79DRAFT_661580</name>
</gene>
<evidence type="ECO:0000313" key="3">
    <source>
        <dbReference type="Proteomes" id="UP001230504"/>
    </source>
</evidence>
<dbReference type="Proteomes" id="UP001230504">
    <property type="component" value="Unassembled WGS sequence"/>
</dbReference>
<comment type="caution">
    <text evidence="2">The sequence shown here is derived from an EMBL/GenBank/DDBJ whole genome shotgun (WGS) entry which is preliminary data.</text>
</comment>
<evidence type="ECO:0000256" key="1">
    <source>
        <dbReference type="SAM" id="Phobius"/>
    </source>
</evidence>
<dbReference type="RefSeq" id="XP_060410983.1">
    <property type="nucleotide sequence ID" value="XM_060562793.1"/>
</dbReference>
<organism evidence="2 3">
    <name type="scientific">Colletotrichum navitas</name>
    <dbReference type="NCBI Taxonomy" id="681940"/>
    <lineage>
        <taxon>Eukaryota</taxon>
        <taxon>Fungi</taxon>
        <taxon>Dikarya</taxon>
        <taxon>Ascomycota</taxon>
        <taxon>Pezizomycotina</taxon>
        <taxon>Sordariomycetes</taxon>
        <taxon>Hypocreomycetidae</taxon>
        <taxon>Glomerellales</taxon>
        <taxon>Glomerellaceae</taxon>
        <taxon>Colletotrichum</taxon>
        <taxon>Colletotrichum graminicola species complex</taxon>
    </lineage>
</organism>
<keyword evidence="1" id="KW-1133">Transmembrane helix</keyword>